<evidence type="ECO:0000259" key="8">
    <source>
        <dbReference type="PROSITE" id="PS50845"/>
    </source>
</evidence>
<feature type="compositionally biased region" description="Polar residues" evidence="7">
    <location>
        <begin position="50"/>
        <end position="69"/>
    </location>
</feature>
<comment type="subcellular location">
    <subcellularLocation>
        <location evidence="1 6">Endoplasmic reticulum membrane</location>
        <topology evidence="1 6">Multi-pass membrane protein</topology>
    </subcellularLocation>
</comment>
<dbReference type="PANTHER" id="PTHR10994">
    <property type="entry name" value="RETICULON"/>
    <property type="match status" value="1"/>
</dbReference>
<organism evidence="9 10">
    <name type="scientific">Brassica napus</name>
    <name type="common">Rape</name>
    <dbReference type="NCBI Taxonomy" id="3708"/>
    <lineage>
        <taxon>Eukaryota</taxon>
        <taxon>Viridiplantae</taxon>
        <taxon>Streptophyta</taxon>
        <taxon>Embryophyta</taxon>
        <taxon>Tracheophyta</taxon>
        <taxon>Spermatophyta</taxon>
        <taxon>Magnoliopsida</taxon>
        <taxon>eudicotyledons</taxon>
        <taxon>Gunneridae</taxon>
        <taxon>Pentapetalae</taxon>
        <taxon>rosids</taxon>
        <taxon>malvids</taxon>
        <taxon>Brassicales</taxon>
        <taxon>Brassicaceae</taxon>
        <taxon>Brassiceae</taxon>
        <taxon>Brassica</taxon>
    </lineage>
</organism>
<dbReference type="PANTHER" id="PTHR10994:SF143">
    <property type="entry name" value="RETICULON-LIKE PROTEIN B1"/>
    <property type="match status" value="1"/>
</dbReference>
<reference evidence="9 10" key="1">
    <citation type="submission" date="2021-05" db="EMBL/GenBank/DDBJ databases">
        <title>Genome Assembly of Synthetic Allotetraploid Brassica napus Reveals Homoeologous Exchanges between Subgenomes.</title>
        <authorList>
            <person name="Davis J.T."/>
        </authorList>
    </citation>
    <scope>NUCLEOTIDE SEQUENCE [LARGE SCALE GENOMIC DNA]</scope>
    <source>
        <strain evidence="10">cv. Da-Ae</strain>
        <tissue evidence="9">Seedling</tissue>
    </source>
</reference>
<comment type="caution">
    <text evidence="9">The sequence shown here is derived from an EMBL/GenBank/DDBJ whole genome shotgun (WGS) entry which is preliminary data.</text>
</comment>
<dbReference type="Pfam" id="PF02453">
    <property type="entry name" value="Reticulon"/>
    <property type="match status" value="1"/>
</dbReference>
<protein>
    <recommendedName>
        <fullName evidence="6">Reticulon-like protein</fullName>
    </recommendedName>
</protein>
<dbReference type="InterPro" id="IPR045064">
    <property type="entry name" value="Reticulon-like"/>
</dbReference>
<evidence type="ECO:0000256" key="5">
    <source>
        <dbReference type="ARBA" id="ARBA00023136"/>
    </source>
</evidence>
<keyword evidence="10" id="KW-1185">Reference proteome</keyword>
<evidence type="ECO:0000256" key="2">
    <source>
        <dbReference type="ARBA" id="ARBA00022692"/>
    </source>
</evidence>
<evidence type="ECO:0000256" key="4">
    <source>
        <dbReference type="ARBA" id="ARBA00022989"/>
    </source>
</evidence>
<sequence length="213" mass="23574">MVKSSPSETAMDENRGSICRKSGPSREKVKWSKMERLWSQECTGGLASGHSGQNQRPNPHSESQKNLAVSPSGPYLSRYTCSEDEEEAPSGDYSDQNEGRYTPLTSAYGLFGREKHVHKVLGRGKRIEPATDIFMWKNKKMSGGVLGGAIAAWVLLDTTLISTLLCHVVIVVLTVLFLWSNDTMFINKLSLCQGDWEGKLMVESLTKQTSCLL</sequence>
<gene>
    <name evidence="9" type="ORF">HID58_062131</name>
</gene>
<evidence type="ECO:0000256" key="3">
    <source>
        <dbReference type="ARBA" id="ARBA00022824"/>
    </source>
</evidence>
<name>A0ABQ8A0K3_BRANA</name>
<feature type="compositionally biased region" description="Basic and acidic residues" evidence="7">
    <location>
        <begin position="24"/>
        <end position="38"/>
    </location>
</feature>
<feature type="domain" description="Reticulon" evidence="8">
    <location>
        <begin position="130"/>
        <end position="188"/>
    </location>
</feature>
<keyword evidence="2 6" id="KW-0812">Transmembrane</keyword>
<evidence type="ECO:0000256" key="1">
    <source>
        <dbReference type="ARBA" id="ARBA00004477"/>
    </source>
</evidence>
<feature type="region of interest" description="Disordered" evidence="7">
    <location>
        <begin position="1"/>
        <end position="72"/>
    </location>
</feature>
<dbReference type="InterPro" id="IPR003388">
    <property type="entry name" value="Reticulon"/>
</dbReference>
<keyword evidence="3 6" id="KW-0256">Endoplasmic reticulum</keyword>
<evidence type="ECO:0000313" key="9">
    <source>
        <dbReference type="EMBL" id="KAH0886035.1"/>
    </source>
</evidence>
<evidence type="ECO:0000256" key="7">
    <source>
        <dbReference type="SAM" id="MobiDB-lite"/>
    </source>
</evidence>
<keyword evidence="5 6" id="KW-0472">Membrane</keyword>
<evidence type="ECO:0000313" key="10">
    <source>
        <dbReference type="Proteomes" id="UP000824890"/>
    </source>
</evidence>
<proteinExistence type="predicted"/>
<evidence type="ECO:0000256" key="6">
    <source>
        <dbReference type="RuleBase" id="RU363132"/>
    </source>
</evidence>
<dbReference type="PROSITE" id="PS50845">
    <property type="entry name" value="RETICULON"/>
    <property type="match status" value="1"/>
</dbReference>
<accession>A0ABQ8A0K3</accession>
<dbReference type="Proteomes" id="UP000824890">
    <property type="component" value="Unassembled WGS sequence"/>
</dbReference>
<comment type="caution">
    <text evidence="6">Lacks conserved residue(s) required for the propagation of feature annotation.</text>
</comment>
<keyword evidence="4 6" id="KW-1133">Transmembrane helix</keyword>
<feature type="transmembrane region" description="Helical" evidence="6">
    <location>
        <begin position="145"/>
        <end position="178"/>
    </location>
</feature>
<dbReference type="EMBL" id="JAGKQM010000014">
    <property type="protein sequence ID" value="KAH0886035.1"/>
    <property type="molecule type" value="Genomic_DNA"/>
</dbReference>